<keyword evidence="1" id="KW-0812">Transmembrane</keyword>
<accession>A0ABV8TZI5</accession>
<sequence length="333" mass="37974">MADTGSRRTQADRGARLILWGWILTAVGVVMLMVGVGGGNAVNSAADGDYSRPGPWIAFAVLLAVALPGIPLLVRGRTMRAQGRQLKATTLESFDSVLNGRYVLYLRPFDFDEAMRELPTEPPSRLWSSEFNLSSRTHEESLLRWFRKTGRSVAVGRPDETHPMPGADRGYLRHDDWKEVVGRLIARAHSVLISIGPRPGTVWEFTEALRACPPERVILPVYRRPEAYARFVHMVREEYHRRKRTEAGPWPEPPTFPAYPLKRHPNRRDWDFALKGVITFDSQWRGEFTYFDPTLPLIPVMLAFDRIQRQGMRPLAERLASLPDRDIRPPESL</sequence>
<keyword evidence="1" id="KW-1133">Transmembrane helix</keyword>
<dbReference type="EMBL" id="JBHSDK010000017">
    <property type="protein sequence ID" value="MFC4336223.1"/>
    <property type="molecule type" value="Genomic_DNA"/>
</dbReference>
<feature type="transmembrane region" description="Helical" evidence="1">
    <location>
        <begin position="17"/>
        <end position="36"/>
    </location>
</feature>
<proteinExistence type="predicted"/>
<keyword evidence="3" id="KW-1185">Reference proteome</keyword>
<evidence type="ECO:0000313" key="3">
    <source>
        <dbReference type="Proteomes" id="UP001595823"/>
    </source>
</evidence>
<evidence type="ECO:0000313" key="2">
    <source>
        <dbReference type="EMBL" id="MFC4336223.1"/>
    </source>
</evidence>
<protein>
    <submittedName>
        <fullName evidence="2">Uncharacterized protein</fullName>
    </submittedName>
</protein>
<keyword evidence="1" id="KW-0472">Membrane</keyword>
<reference evidence="3" key="1">
    <citation type="journal article" date="2019" name="Int. J. Syst. Evol. Microbiol.">
        <title>The Global Catalogue of Microorganisms (GCM) 10K type strain sequencing project: providing services to taxonomists for standard genome sequencing and annotation.</title>
        <authorList>
            <consortium name="The Broad Institute Genomics Platform"/>
            <consortium name="The Broad Institute Genome Sequencing Center for Infectious Disease"/>
            <person name="Wu L."/>
            <person name="Ma J."/>
        </authorList>
    </citation>
    <scope>NUCLEOTIDE SEQUENCE [LARGE SCALE GENOMIC DNA]</scope>
    <source>
        <strain evidence="3">IBRC-M 10908</strain>
    </source>
</reference>
<dbReference type="Proteomes" id="UP001595823">
    <property type="component" value="Unassembled WGS sequence"/>
</dbReference>
<dbReference type="RefSeq" id="WP_380621901.1">
    <property type="nucleotide sequence ID" value="NZ_JBHSDK010000017.1"/>
</dbReference>
<feature type="transmembrane region" description="Helical" evidence="1">
    <location>
        <begin position="56"/>
        <end position="74"/>
    </location>
</feature>
<comment type="caution">
    <text evidence="2">The sequence shown here is derived from an EMBL/GenBank/DDBJ whole genome shotgun (WGS) entry which is preliminary data.</text>
</comment>
<organism evidence="2 3">
    <name type="scientific">Salininema proteolyticum</name>
    <dbReference type="NCBI Taxonomy" id="1607685"/>
    <lineage>
        <taxon>Bacteria</taxon>
        <taxon>Bacillati</taxon>
        <taxon>Actinomycetota</taxon>
        <taxon>Actinomycetes</taxon>
        <taxon>Glycomycetales</taxon>
        <taxon>Glycomycetaceae</taxon>
        <taxon>Salininema</taxon>
    </lineage>
</organism>
<name>A0ABV8TZI5_9ACTN</name>
<gene>
    <name evidence="2" type="ORF">ACFPET_13530</name>
</gene>
<evidence type="ECO:0000256" key="1">
    <source>
        <dbReference type="SAM" id="Phobius"/>
    </source>
</evidence>